<dbReference type="GO" id="GO:0016301">
    <property type="term" value="F:kinase activity"/>
    <property type="evidence" value="ECO:0007669"/>
    <property type="project" value="UniProtKB-KW"/>
</dbReference>
<sequence>MKRNRIGLNYALNGLKIALTQEYNFRIHLIVLVITVFAGLVVDLSRIEWLWIIIAGGFVVTLELINSVIEMITDVLFPDYDSIAKRIKDISAAAVLTSSITAMLIGIIIFVPKIWTSLI</sequence>
<evidence type="ECO:0000256" key="8">
    <source>
        <dbReference type="ARBA" id="ARBA00022777"/>
    </source>
</evidence>
<comment type="similarity">
    <text evidence="2">Belongs to the bacterial diacylglycerol kinase family.</text>
</comment>
<comment type="caution">
    <text evidence="16">The sequence shown here is derived from an EMBL/GenBank/DDBJ whole genome shotgun (WGS) entry which is preliminary data.</text>
</comment>
<evidence type="ECO:0000256" key="1">
    <source>
        <dbReference type="ARBA" id="ARBA00004651"/>
    </source>
</evidence>
<keyword evidence="9" id="KW-0067">ATP-binding</keyword>
<feature type="transmembrane region" description="Helical" evidence="15">
    <location>
        <begin position="90"/>
        <end position="111"/>
    </location>
</feature>
<evidence type="ECO:0000256" key="7">
    <source>
        <dbReference type="ARBA" id="ARBA00022741"/>
    </source>
</evidence>
<evidence type="ECO:0000256" key="13">
    <source>
        <dbReference type="ARBA" id="ARBA00023209"/>
    </source>
</evidence>
<evidence type="ECO:0000256" key="9">
    <source>
        <dbReference type="ARBA" id="ARBA00022840"/>
    </source>
</evidence>
<keyword evidence="8 16" id="KW-0418">Kinase</keyword>
<reference evidence="16 17" key="1">
    <citation type="submission" date="2024-06" db="EMBL/GenBank/DDBJ databases">
        <title>Genomic Encyclopedia of Type Strains, Phase IV (KMG-IV): sequencing the most valuable type-strain genomes for metagenomic binning, comparative biology and taxonomic classification.</title>
        <authorList>
            <person name="Goeker M."/>
        </authorList>
    </citation>
    <scope>NUCLEOTIDE SEQUENCE [LARGE SCALE GENOMIC DNA]</scope>
    <source>
        <strain evidence="16 17">DSM 23520</strain>
    </source>
</reference>
<protein>
    <submittedName>
        <fullName evidence="16">Diacylglycerol kinase</fullName>
    </submittedName>
</protein>
<keyword evidence="6 15" id="KW-0812">Transmembrane</keyword>
<dbReference type="RefSeq" id="WP_354219046.1">
    <property type="nucleotide sequence ID" value="NZ_JBEPMX010000002.1"/>
</dbReference>
<dbReference type="InterPro" id="IPR036945">
    <property type="entry name" value="DAGK_sf"/>
</dbReference>
<dbReference type="Gene3D" id="1.10.287.3610">
    <property type="match status" value="1"/>
</dbReference>
<evidence type="ECO:0000256" key="6">
    <source>
        <dbReference type="ARBA" id="ARBA00022692"/>
    </source>
</evidence>
<keyword evidence="14" id="KW-1208">Phospholipid metabolism</keyword>
<feature type="transmembrane region" description="Helical" evidence="15">
    <location>
        <begin position="49"/>
        <end position="69"/>
    </location>
</feature>
<dbReference type="PANTHER" id="PTHR34299:SF1">
    <property type="entry name" value="DIACYLGLYCEROL KINASE"/>
    <property type="match status" value="1"/>
</dbReference>
<evidence type="ECO:0000256" key="4">
    <source>
        <dbReference type="ARBA" id="ARBA00022516"/>
    </source>
</evidence>
<evidence type="ECO:0000256" key="3">
    <source>
        <dbReference type="ARBA" id="ARBA00022475"/>
    </source>
</evidence>
<dbReference type="Proteomes" id="UP001549167">
    <property type="component" value="Unassembled WGS sequence"/>
</dbReference>
<evidence type="ECO:0000256" key="2">
    <source>
        <dbReference type="ARBA" id="ARBA00005967"/>
    </source>
</evidence>
<evidence type="ECO:0000313" key="17">
    <source>
        <dbReference type="Proteomes" id="UP001549167"/>
    </source>
</evidence>
<dbReference type="Pfam" id="PF01219">
    <property type="entry name" value="DAGK_prokar"/>
    <property type="match status" value="1"/>
</dbReference>
<evidence type="ECO:0000256" key="15">
    <source>
        <dbReference type="SAM" id="Phobius"/>
    </source>
</evidence>
<evidence type="ECO:0000256" key="10">
    <source>
        <dbReference type="ARBA" id="ARBA00022989"/>
    </source>
</evidence>
<evidence type="ECO:0000313" key="16">
    <source>
        <dbReference type="EMBL" id="MET3682447.1"/>
    </source>
</evidence>
<feature type="transmembrane region" description="Helical" evidence="15">
    <location>
        <begin position="25"/>
        <end position="43"/>
    </location>
</feature>
<keyword evidence="5" id="KW-0808">Transferase</keyword>
<accession>A0ABV2KS94</accession>
<keyword evidence="12 15" id="KW-0472">Membrane</keyword>
<keyword evidence="10 15" id="KW-1133">Transmembrane helix</keyword>
<evidence type="ECO:0000256" key="14">
    <source>
        <dbReference type="ARBA" id="ARBA00023264"/>
    </source>
</evidence>
<keyword evidence="13" id="KW-0594">Phospholipid biosynthesis</keyword>
<evidence type="ECO:0000256" key="12">
    <source>
        <dbReference type="ARBA" id="ARBA00023136"/>
    </source>
</evidence>
<dbReference type="EMBL" id="JBEPMX010000002">
    <property type="protein sequence ID" value="MET3682447.1"/>
    <property type="molecule type" value="Genomic_DNA"/>
</dbReference>
<dbReference type="PANTHER" id="PTHR34299">
    <property type="entry name" value="DIACYLGLYCEROL KINASE"/>
    <property type="match status" value="1"/>
</dbReference>
<keyword evidence="4" id="KW-0444">Lipid biosynthesis</keyword>
<organism evidence="16 17">
    <name type="scientific">Alkalibacillus flavidus</name>
    <dbReference type="NCBI Taxonomy" id="546021"/>
    <lineage>
        <taxon>Bacteria</taxon>
        <taxon>Bacillati</taxon>
        <taxon>Bacillota</taxon>
        <taxon>Bacilli</taxon>
        <taxon>Bacillales</taxon>
        <taxon>Bacillaceae</taxon>
        <taxon>Alkalibacillus</taxon>
    </lineage>
</organism>
<dbReference type="InterPro" id="IPR033717">
    <property type="entry name" value="UDPK"/>
</dbReference>
<dbReference type="InterPro" id="IPR000829">
    <property type="entry name" value="DAGK"/>
</dbReference>
<dbReference type="CDD" id="cd14265">
    <property type="entry name" value="UDPK_IM_like"/>
    <property type="match status" value="1"/>
</dbReference>
<gene>
    <name evidence="16" type="ORF">ABID56_000528</name>
</gene>
<evidence type="ECO:0000256" key="5">
    <source>
        <dbReference type="ARBA" id="ARBA00022679"/>
    </source>
</evidence>
<keyword evidence="7" id="KW-0547">Nucleotide-binding</keyword>
<keyword evidence="17" id="KW-1185">Reference proteome</keyword>
<proteinExistence type="inferred from homology"/>
<comment type="subcellular location">
    <subcellularLocation>
        <location evidence="1">Cell membrane</location>
        <topology evidence="1">Multi-pass membrane protein</topology>
    </subcellularLocation>
</comment>
<evidence type="ECO:0000256" key="11">
    <source>
        <dbReference type="ARBA" id="ARBA00023098"/>
    </source>
</evidence>
<keyword evidence="11" id="KW-0443">Lipid metabolism</keyword>
<keyword evidence="3" id="KW-1003">Cell membrane</keyword>
<name>A0ABV2KS94_9BACI</name>